<dbReference type="EMBL" id="JBHLUE010000005">
    <property type="protein sequence ID" value="MFC0564355.1"/>
    <property type="molecule type" value="Genomic_DNA"/>
</dbReference>
<reference evidence="1 2" key="1">
    <citation type="submission" date="2024-09" db="EMBL/GenBank/DDBJ databases">
        <authorList>
            <person name="Sun Q."/>
            <person name="Mori K."/>
        </authorList>
    </citation>
    <scope>NUCLEOTIDE SEQUENCE [LARGE SCALE GENOMIC DNA]</scope>
    <source>
        <strain evidence="1 2">TBRC 2205</strain>
    </source>
</reference>
<proteinExistence type="predicted"/>
<comment type="caution">
    <text evidence="1">The sequence shown here is derived from an EMBL/GenBank/DDBJ whole genome shotgun (WGS) entry which is preliminary data.</text>
</comment>
<dbReference type="Proteomes" id="UP001589894">
    <property type="component" value="Unassembled WGS sequence"/>
</dbReference>
<evidence type="ECO:0000313" key="2">
    <source>
        <dbReference type="Proteomes" id="UP001589894"/>
    </source>
</evidence>
<protein>
    <submittedName>
        <fullName evidence="1">Uncharacterized protein</fullName>
    </submittedName>
</protein>
<sequence>MTERHRSPDGGDLAAVLTLADRAVQASQDDAVADRLARSCRGRAWLGEIPSAQEAVVGV</sequence>
<dbReference type="RefSeq" id="WP_377337354.1">
    <property type="nucleotide sequence ID" value="NZ_JBHLUE010000005.1"/>
</dbReference>
<evidence type="ECO:0000313" key="1">
    <source>
        <dbReference type="EMBL" id="MFC0564355.1"/>
    </source>
</evidence>
<accession>A0ABV6NUA2</accession>
<keyword evidence="2" id="KW-1185">Reference proteome</keyword>
<gene>
    <name evidence="1" type="ORF">ACFFHU_09405</name>
</gene>
<organism evidence="1 2">
    <name type="scientific">Plantactinospora siamensis</name>
    <dbReference type="NCBI Taxonomy" id="555372"/>
    <lineage>
        <taxon>Bacteria</taxon>
        <taxon>Bacillati</taxon>
        <taxon>Actinomycetota</taxon>
        <taxon>Actinomycetes</taxon>
        <taxon>Micromonosporales</taxon>
        <taxon>Micromonosporaceae</taxon>
        <taxon>Plantactinospora</taxon>
    </lineage>
</organism>
<name>A0ABV6NUA2_9ACTN</name>